<organism evidence="1 2">
    <name type="scientific">Acrocarpospora macrocephala</name>
    <dbReference type="NCBI Taxonomy" id="150177"/>
    <lineage>
        <taxon>Bacteria</taxon>
        <taxon>Bacillati</taxon>
        <taxon>Actinomycetota</taxon>
        <taxon>Actinomycetes</taxon>
        <taxon>Streptosporangiales</taxon>
        <taxon>Streptosporangiaceae</taxon>
        <taxon>Acrocarpospora</taxon>
    </lineage>
</organism>
<dbReference type="InterPro" id="IPR050484">
    <property type="entry name" value="Transf_Hexapept/Carb_Anhydrase"/>
</dbReference>
<accession>A0A5M3WQ95</accession>
<proteinExistence type="predicted"/>
<keyword evidence="2" id="KW-1185">Reference proteome</keyword>
<dbReference type="InterPro" id="IPR011004">
    <property type="entry name" value="Trimer_LpxA-like_sf"/>
</dbReference>
<dbReference type="SUPFAM" id="SSF51161">
    <property type="entry name" value="Trimeric LpxA-like enzymes"/>
    <property type="match status" value="1"/>
</dbReference>
<dbReference type="PANTHER" id="PTHR13061:SF29">
    <property type="entry name" value="GAMMA CARBONIC ANHYDRASE-LIKE 1, MITOCHONDRIAL-RELATED"/>
    <property type="match status" value="1"/>
</dbReference>
<comment type="caution">
    <text evidence="1">The sequence shown here is derived from an EMBL/GenBank/DDBJ whole genome shotgun (WGS) entry which is preliminary data.</text>
</comment>
<dbReference type="AlphaFoldDB" id="A0A5M3WQ95"/>
<evidence type="ECO:0000313" key="2">
    <source>
        <dbReference type="Proteomes" id="UP000331127"/>
    </source>
</evidence>
<dbReference type="PANTHER" id="PTHR13061">
    <property type="entry name" value="DYNACTIN SUBUNIT P25"/>
    <property type="match status" value="1"/>
</dbReference>
<dbReference type="OrthoDB" id="9803036at2"/>
<reference evidence="1 2" key="1">
    <citation type="submission" date="2019-10" db="EMBL/GenBank/DDBJ databases">
        <title>Whole genome shotgun sequence of Acrocarpospora macrocephala NBRC 16266.</title>
        <authorList>
            <person name="Ichikawa N."/>
            <person name="Kimura A."/>
            <person name="Kitahashi Y."/>
            <person name="Komaki H."/>
            <person name="Oguchi A."/>
        </authorList>
    </citation>
    <scope>NUCLEOTIDE SEQUENCE [LARGE SCALE GENOMIC DNA]</scope>
    <source>
        <strain evidence="1 2">NBRC 16266</strain>
    </source>
</reference>
<dbReference type="Proteomes" id="UP000331127">
    <property type="component" value="Unassembled WGS sequence"/>
</dbReference>
<dbReference type="InterPro" id="IPR047324">
    <property type="entry name" value="LbH_gamma_CA-like"/>
</dbReference>
<dbReference type="EMBL" id="BLAE01000012">
    <property type="protein sequence ID" value="GES08893.1"/>
    <property type="molecule type" value="Genomic_DNA"/>
</dbReference>
<dbReference type="Gene3D" id="2.160.10.10">
    <property type="entry name" value="Hexapeptide repeat proteins"/>
    <property type="match status" value="1"/>
</dbReference>
<sequence>MDGMPFIAALDHDDTPSIDPTAWLAPGVVVVGQVRIGRSANIWYGSVLRGDDERIEVGAECNIQDLCCLHADPGEPAILEERVSLGHKATVHGAHVESGALIGIGAIVLGGARVGAGTLVAAGALVPPGAKIPEGVLVAGVPGRVIRELTEADRASFAETPSRYMAKAERHRASRPMPRW</sequence>
<evidence type="ECO:0000313" key="1">
    <source>
        <dbReference type="EMBL" id="GES08893.1"/>
    </source>
</evidence>
<protein>
    <submittedName>
        <fullName evidence="1">Gamma carbonic anhydrase family protein</fullName>
    </submittedName>
</protein>
<dbReference type="CDD" id="cd04645">
    <property type="entry name" value="LbH_gamma_CA_like"/>
    <property type="match status" value="1"/>
</dbReference>
<gene>
    <name evidence="1" type="ORF">Amac_024890</name>
</gene>
<name>A0A5M3WQ95_9ACTN</name>